<evidence type="ECO:0000313" key="1">
    <source>
        <dbReference type="EMBL" id="EMD39448.1"/>
    </source>
</evidence>
<sequence length="182" mass="20536">MRWPALSHISADLTGLYQTALKQPMRRVDVVLDVIERHTVAWLTTVLTDMQPTHLQLQMDTSIERVQAFVPELLQAATRVKCFRLMVRSQYGIATSKIVSLLRPLSITELEIVDLSGHSLAYRPESLALSAASAVQSLEFVSVSISDRTQSFLITRSRIHGDITAELLDDMSSRSRREKNWS</sequence>
<gene>
    <name evidence="1" type="ORF">CERSUDRAFT_111754</name>
</gene>
<dbReference type="HOGENOM" id="CLU_1594321_0_0_1"/>
<dbReference type="EMBL" id="KB445793">
    <property type="protein sequence ID" value="EMD39448.1"/>
    <property type="molecule type" value="Genomic_DNA"/>
</dbReference>
<dbReference type="Proteomes" id="UP000016930">
    <property type="component" value="Unassembled WGS sequence"/>
</dbReference>
<evidence type="ECO:0000313" key="2">
    <source>
        <dbReference type="Proteomes" id="UP000016930"/>
    </source>
</evidence>
<accession>M2QQW4</accession>
<organism evidence="1 2">
    <name type="scientific">Ceriporiopsis subvermispora (strain B)</name>
    <name type="common">White-rot fungus</name>
    <name type="synonym">Gelatoporia subvermispora</name>
    <dbReference type="NCBI Taxonomy" id="914234"/>
    <lineage>
        <taxon>Eukaryota</taxon>
        <taxon>Fungi</taxon>
        <taxon>Dikarya</taxon>
        <taxon>Basidiomycota</taxon>
        <taxon>Agaricomycotina</taxon>
        <taxon>Agaricomycetes</taxon>
        <taxon>Polyporales</taxon>
        <taxon>Gelatoporiaceae</taxon>
        <taxon>Gelatoporia</taxon>
    </lineage>
</organism>
<keyword evidence="2" id="KW-1185">Reference proteome</keyword>
<name>M2QQW4_CERS8</name>
<evidence type="ECO:0008006" key="3">
    <source>
        <dbReference type="Google" id="ProtNLM"/>
    </source>
</evidence>
<dbReference type="AlphaFoldDB" id="M2QQW4"/>
<protein>
    <recommendedName>
        <fullName evidence="3">F-box domain-containing protein</fullName>
    </recommendedName>
</protein>
<reference evidence="1 2" key="1">
    <citation type="journal article" date="2012" name="Proc. Natl. Acad. Sci. U.S.A.">
        <title>Comparative genomics of Ceriporiopsis subvermispora and Phanerochaete chrysosporium provide insight into selective ligninolysis.</title>
        <authorList>
            <person name="Fernandez-Fueyo E."/>
            <person name="Ruiz-Duenas F.J."/>
            <person name="Ferreira P."/>
            <person name="Floudas D."/>
            <person name="Hibbett D.S."/>
            <person name="Canessa P."/>
            <person name="Larrondo L.F."/>
            <person name="James T.Y."/>
            <person name="Seelenfreund D."/>
            <person name="Lobos S."/>
            <person name="Polanco R."/>
            <person name="Tello M."/>
            <person name="Honda Y."/>
            <person name="Watanabe T."/>
            <person name="Watanabe T."/>
            <person name="Ryu J.S."/>
            <person name="Kubicek C.P."/>
            <person name="Schmoll M."/>
            <person name="Gaskell J."/>
            <person name="Hammel K.E."/>
            <person name="St John F.J."/>
            <person name="Vanden Wymelenberg A."/>
            <person name="Sabat G."/>
            <person name="Splinter BonDurant S."/>
            <person name="Syed K."/>
            <person name="Yadav J.S."/>
            <person name="Doddapaneni H."/>
            <person name="Subramanian V."/>
            <person name="Lavin J.L."/>
            <person name="Oguiza J.A."/>
            <person name="Perez G."/>
            <person name="Pisabarro A.G."/>
            <person name="Ramirez L."/>
            <person name="Santoyo F."/>
            <person name="Master E."/>
            <person name="Coutinho P.M."/>
            <person name="Henrissat B."/>
            <person name="Lombard V."/>
            <person name="Magnuson J.K."/>
            <person name="Kuees U."/>
            <person name="Hori C."/>
            <person name="Igarashi K."/>
            <person name="Samejima M."/>
            <person name="Held B.W."/>
            <person name="Barry K.W."/>
            <person name="LaButti K.M."/>
            <person name="Lapidus A."/>
            <person name="Lindquist E.A."/>
            <person name="Lucas S.M."/>
            <person name="Riley R."/>
            <person name="Salamov A.A."/>
            <person name="Hoffmeister D."/>
            <person name="Schwenk D."/>
            <person name="Hadar Y."/>
            <person name="Yarden O."/>
            <person name="de Vries R.P."/>
            <person name="Wiebenga A."/>
            <person name="Stenlid J."/>
            <person name="Eastwood D."/>
            <person name="Grigoriev I.V."/>
            <person name="Berka R.M."/>
            <person name="Blanchette R.A."/>
            <person name="Kersten P."/>
            <person name="Martinez A.T."/>
            <person name="Vicuna R."/>
            <person name="Cullen D."/>
        </authorList>
    </citation>
    <scope>NUCLEOTIDE SEQUENCE [LARGE SCALE GENOMIC DNA]</scope>
    <source>
        <strain evidence="1 2">B</strain>
    </source>
</reference>
<proteinExistence type="predicted"/>